<dbReference type="CDD" id="cd12204">
    <property type="entry name" value="CBD_like"/>
    <property type="match status" value="1"/>
</dbReference>
<keyword evidence="7 8" id="KW-0326">Glycosidase</keyword>
<accession>A0A0F6AG35</accession>
<sequence>MKTLNLAVMAALGLISVPTMALDCSQLSNWQATKVYTGGMEVQHQAAKYTAKWWTQNQDPALYSEPQNVWRKEGICDPVGAPLPIVKLDTPLDQSRHIIASPVVIKATASHPKNVPIKHVDFKVDDVVIATDNTAPYEVTWTATGLGEHVIQAEVVDNENGRASSGKRNITVVADDVIVPPSGFKIVGYFPSWQGQVADIQFDKLTHINYSFLLPNADGSLQPLENLAKMKQLVSAAQASGVKVGIAVGGWNGGDDSAFETFAASAEGRATFIRNLMAFVELHQLDGVDMDWEYPDPGSSANNYALLMKELSVELKAKGKFLTAAVVALGYTGGGVLESVFQDVDFLNLMAYDANNADHSSFQYALDSIAYWQGRGLSKEKTVLGVPFYSRPTWQAYHTLVAQDAANACRDTDGTAYYNGIPTIRTKTQLALDSAGGIMNWELSHDTNGPASLLTAKWEVAQGMAPSYQCDGSGGPDKPTQCVDIQVDPNQYVVHPNFPNGDHAAAGQRIRHQNSVYEANWWTRSVPGSDGSWQFICQF</sequence>
<dbReference type="InterPro" id="IPR001579">
    <property type="entry name" value="Glyco_hydro_18_chit_AS"/>
</dbReference>
<keyword evidence="5" id="KW-0146">Chitin degradation</keyword>
<feature type="chain" id="PRO_5002499863" description="chitinase" evidence="9">
    <location>
        <begin position="22"/>
        <end position="539"/>
    </location>
</feature>
<evidence type="ECO:0000256" key="3">
    <source>
        <dbReference type="ARBA" id="ARBA00012729"/>
    </source>
</evidence>
<dbReference type="GO" id="GO:0030246">
    <property type="term" value="F:carbohydrate binding"/>
    <property type="evidence" value="ECO:0007669"/>
    <property type="project" value="InterPro"/>
</dbReference>
<dbReference type="InterPro" id="IPR017853">
    <property type="entry name" value="GH"/>
</dbReference>
<dbReference type="CDD" id="cd12215">
    <property type="entry name" value="ChiC_BD"/>
    <property type="match status" value="1"/>
</dbReference>
<name>A0A0F6AG35_9GAMM</name>
<evidence type="ECO:0000313" key="12">
    <source>
        <dbReference type="Proteomes" id="UP000033434"/>
    </source>
</evidence>
<dbReference type="GO" id="GO:0008061">
    <property type="term" value="F:chitin binding"/>
    <property type="evidence" value="ECO:0007669"/>
    <property type="project" value="InterPro"/>
</dbReference>
<keyword evidence="6" id="KW-0119">Carbohydrate metabolism</keyword>
<comment type="similarity">
    <text evidence="2">Belongs to the glycosyl hydrolase 18 family. Chitinase class II subfamily.</text>
</comment>
<evidence type="ECO:0000256" key="9">
    <source>
        <dbReference type="SAM" id="SignalP"/>
    </source>
</evidence>
<dbReference type="AlphaFoldDB" id="A0A0F6AG35"/>
<dbReference type="PROSITE" id="PS01095">
    <property type="entry name" value="GH18_1"/>
    <property type="match status" value="1"/>
</dbReference>
<dbReference type="InterPro" id="IPR011583">
    <property type="entry name" value="Chitinase_II/V-like_cat"/>
</dbReference>
<dbReference type="Pfam" id="PF14600">
    <property type="entry name" value="CBM_5_12_2"/>
    <property type="match status" value="1"/>
</dbReference>
<evidence type="ECO:0000256" key="7">
    <source>
        <dbReference type="ARBA" id="ARBA00023295"/>
    </source>
</evidence>
<dbReference type="EC" id="3.2.1.14" evidence="3"/>
<dbReference type="InterPro" id="IPR032798">
    <property type="entry name" value="CBM_5_12_2"/>
</dbReference>
<dbReference type="PANTHER" id="PTHR11177:SF317">
    <property type="entry name" value="CHITINASE 12-RELATED"/>
    <property type="match status" value="1"/>
</dbReference>
<dbReference type="SUPFAM" id="SSF51055">
    <property type="entry name" value="Carbohydrate binding domain"/>
    <property type="match status" value="2"/>
</dbReference>
<keyword evidence="9" id="KW-0732">Signal</keyword>
<feature type="domain" description="GH18" evidence="10">
    <location>
        <begin position="184"/>
        <end position="464"/>
    </location>
</feature>
<dbReference type="InterPro" id="IPR050314">
    <property type="entry name" value="Glycosyl_Hydrlase_18"/>
</dbReference>
<organism evidence="11 12">
    <name type="scientific">Pseudoalteromonas luteoviolacea S4054</name>
    <dbReference type="NCBI Taxonomy" id="1129367"/>
    <lineage>
        <taxon>Bacteria</taxon>
        <taxon>Pseudomonadati</taxon>
        <taxon>Pseudomonadota</taxon>
        <taxon>Gammaproteobacteria</taxon>
        <taxon>Alteromonadales</taxon>
        <taxon>Pseudoalteromonadaceae</taxon>
        <taxon>Pseudoalteromonas</taxon>
    </lineage>
</organism>
<keyword evidence="4 8" id="KW-0378">Hydrolase</keyword>
<dbReference type="InterPro" id="IPR003610">
    <property type="entry name" value="CBM5/12"/>
</dbReference>
<dbReference type="Pfam" id="PF17957">
    <property type="entry name" value="Big_7"/>
    <property type="match status" value="1"/>
</dbReference>
<comment type="caution">
    <text evidence="11">The sequence shown here is derived from an EMBL/GenBank/DDBJ whole genome shotgun (WGS) entry which is preliminary data.</text>
</comment>
<evidence type="ECO:0000259" key="10">
    <source>
        <dbReference type="PROSITE" id="PS51910"/>
    </source>
</evidence>
<dbReference type="Pfam" id="PF00704">
    <property type="entry name" value="Glyco_hydro_18"/>
    <property type="match status" value="1"/>
</dbReference>
<protein>
    <recommendedName>
        <fullName evidence="3">chitinase</fullName>
        <ecNumber evidence="3">3.2.1.14</ecNumber>
    </recommendedName>
</protein>
<evidence type="ECO:0000256" key="2">
    <source>
        <dbReference type="ARBA" id="ARBA00009121"/>
    </source>
</evidence>
<dbReference type="Gene3D" id="2.60.40.10">
    <property type="entry name" value="Immunoglobulins"/>
    <property type="match status" value="1"/>
</dbReference>
<dbReference type="GO" id="GO:0005576">
    <property type="term" value="C:extracellular region"/>
    <property type="evidence" value="ECO:0007669"/>
    <property type="project" value="InterPro"/>
</dbReference>
<dbReference type="GO" id="GO:0006032">
    <property type="term" value="P:chitin catabolic process"/>
    <property type="evidence" value="ECO:0007669"/>
    <property type="project" value="UniProtKB-KW"/>
</dbReference>
<gene>
    <name evidence="11" type="ORF">N479_05475</name>
</gene>
<dbReference type="InterPro" id="IPR001223">
    <property type="entry name" value="Glyco_hydro18_cat"/>
</dbReference>
<dbReference type="RefSeq" id="WP_063881494.1">
    <property type="nucleotide sequence ID" value="NZ_AUXW01000068.1"/>
</dbReference>
<dbReference type="Gene3D" id="3.20.20.80">
    <property type="entry name" value="Glycosidases"/>
    <property type="match status" value="1"/>
</dbReference>
<comment type="catalytic activity">
    <reaction evidence="1">
        <text>Random endo-hydrolysis of N-acetyl-beta-D-glucosaminide (1-&gt;4)-beta-linkages in chitin and chitodextrins.</text>
        <dbReference type="EC" id="3.2.1.14"/>
    </reaction>
</comment>
<evidence type="ECO:0000256" key="1">
    <source>
        <dbReference type="ARBA" id="ARBA00000822"/>
    </source>
</evidence>
<dbReference type="Gene3D" id="3.40.5.30">
    <property type="entry name" value="(Trans)glycosidases - domain 2"/>
    <property type="match status" value="1"/>
</dbReference>
<dbReference type="PANTHER" id="PTHR11177">
    <property type="entry name" value="CHITINASE"/>
    <property type="match status" value="1"/>
</dbReference>
<reference evidence="11 12" key="1">
    <citation type="journal article" date="2015" name="BMC Genomics">
        <title>Genome mining reveals unlocked bioactive potential of marine Gram-negative bacteria.</title>
        <authorList>
            <person name="Machado H."/>
            <person name="Sonnenschein E.C."/>
            <person name="Melchiorsen J."/>
            <person name="Gram L."/>
        </authorList>
    </citation>
    <scope>NUCLEOTIDE SEQUENCE [LARGE SCALE GENOMIC DNA]</scope>
    <source>
        <strain evidence="11 12">S4054</strain>
    </source>
</reference>
<evidence type="ECO:0000256" key="5">
    <source>
        <dbReference type="ARBA" id="ARBA00023024"/>
    </source>
</evidence>
<dbReference type="SMART" id="SM00495">
    <property type="entry name" value="ChtBD3"/>
    <property type="match status" value="2"/>
</dbReference>
<dbReference type="Proteomes" id="UP000033434">
    <property type="component" value="Unassembled WGS sequence"/>
</dbReference>
<keyword evidence="5" id="KW-0624">Polysaccharide degradation</keyword>
<dbReference type="InterPro" id="IPR036573">
    <property type="entry name" value="CBM_sf_5/12"/>
</dbReference>
<dbReference type="PROSITE" id="PS51910">
    <property type="entry name" value="GH18_2"/>
    <property type="match status" value="1"/>
</dbReference>
<dbReference type="PATRIC" id="fig|1129367.4.peg.715"/>
<dbReference type="Gene3D" id="2.10.10.20">
    <property type="entry name" value="Carbohydrate-binding module superfamily 5/12"/>
    <property type="match status" value="2"/>
</dbReference>
<dbReference type="GO" id="GO:0005975">
    <property type="term" value="P:carbohydrate metabolic process"/>
    <property type="evidence" value="ECO:0007669"/>
    <property type="project" value="InterPro"/>
</dbReference>
<dbReference type="GO" id="GO:0008843">
    <property type="term" value="F:endochitinase activity"/>
    <property type="evidence" value="ECO:0007669"/>
    <property type="project" value="UniProtKB-EC"/>
</dbReference>
<evidence type="ECO:0000256" key="8">
    <source>
        <dbReference type="RuleBase" id="RU000489"/>
    </source>
</evidence>
<dbReference type="SUPFAM" id="SSF51445">
    <property type="entry name" value="(Trans)glycosidases"/>
    <property type="match status" value="1"/>
</dbReference>
<evidence type="ECO:0000256" key="4">
    <source>
        <dbReference type="ARBA" id="ARBA00022801"/>
    </source>
</evidence>
<dbReference type="Pfam" id="PF02839">
    <property type="entry name" value="CBM_5_12"/>
    <property type="match status" value="1"/>
</dbReference>
<proteinExistence type="inferred from homology"/>
<evidence type="ECO:0000256" key="6">
    <source>
        <dbReference type="ARBA" id="ARBA00023277"/>
    </source>
</evidence>
<dbReference type="SMART" id="SM00636">
    <property type="entry name" value="Glyco_18"/>
    <property type="match status" value="1"/>
</dbReference>
<evidence type="ECO:0000313" key="11">
    <source>
        <dbReference type="EMBL" id="KKE85182.1"/>
    </source>
</evidence>
<feature type="signal peptide" evidence="9">
    <location>
        <begin position="1"/>
        <end position="21"/>
    </location>
</feature>
<dbReference type="InterPro" id="IPR013783">
    <property type="entry name" value="Ig-like_fold"/>
</dbReference>
<dbReference type="EMBL" id="AUXW01000068">
    <property type="protein sequence ID" value="KKE85182.1"/>
    <property type="molecule type" value="Genomic_DNA"/>
</dbReference>